<gene>
    <name evidence="10" type="ORF">A3D03_03695</name>
</gene>
<accession>A0A1F6A5Z3</accession>
<dbReference type="InterPro" id="IPR003141">
    <property type="entry name" value="Pol/His_phosphatase_N"/>
</dbReference>
<evidence type="ECO:0000259" key="9">
    <source>
        <dbReference type="SMART" id="SM00481"/>
    </source>
</evidence>
<evidence type="ECO:0000256" key="7">
    <source>
        <dbReference type="ARBA" id="ARBA00022932"/>
    </source>
</evidence>
<dbReference type="GO" id="GO:0008408">
    <property type="term" value="F:3'-5' exonuclease activity"/>
    <property type="evidence" value="ECO:0007669"/>
    <property type="project" value="InterPro"/>
</dbReference>
<evidence type="ECO:0000256" key="8">
    <source>
        <dbReference type="ARBA" id="ARBA00049244"/>
    </source>
</evidence>
<dbReference type="InterPro" id="IPR011708">
    <property type="entry name" value="DNA_pol3_alpha_NTPase_dom"/>
</dbReference>
<evidence type="ECO:0000256" key="3">
    <source>
        <dbReference type="ARBA" id="ARBA00019114"/>
    </source>
</evidence>
<dbReference type="Proteomes" id="UP000177092">
    <property type="component" value="Unassembled WGS sequence"/>
</dbReference>
<dbReference type="SMART" id="SM00481">
    <property type="entry name" value="POLIIIAc"/>
    <property type="match status" value="1"/>
</dbReference>
<dbReference type="Gene3D" id="3.20.20.140">
    <property type="entry name" value="Metal-dependent hydrolases"/>
    <property type="match status" value="1"/>
</dbReference>
<evidence type="ECO:0000256" key="5">
    <source>
        <dbReference type="ARBA" id="ARBA00022695"/>
    </source>
</evidence>
<dbReference type="AlphaFoldDB" id="A0A1F6A5Z3"/>
<dbReference type="SUPFAM" id="SSF89550">
    <property type="entry name" value="PHP domain-like"/>
    <property type="match status" value="1"/>
</dbReference>
<keyword evidence="7" id="KW-0239">DNA-directed DNA polymerase</keyword>
<dbReference type="Gene3D" id="1.10.150.870">
    <property type="match status" value="1"/>
</dbReference>
<dbReference type="Pfam" id="PF02811">
    <property type="entry name" value="PHP"/>
    <property type="match status" value="1"/>
</dbReference>
<evidence type="ECO:0000256" key="6">
    <source>
        <dbReference type="ARBA" id="ARBA00022705"/>
    </source>
</evidence>
<dbReference type="InterPro" id="IPR016195">
    <property type="entry name" value="Pol/histidinol_Pase-like"/>
</dbReference>
<keyword evidence="5" id="KW-0548">Nucleotidyltransferase</keyword>
<dbReference type="GO" id="GO:0005737">
    <property type="term" value="C:cytoplasm"/>
    <property type="evidence" value="ECO:0007669"/>
    <property type="project" value="UniProtKB-SubCell"/>
</dbReference>
<comment type="subcellular location">
    <subcellularLocation>
        <location evidence="1">Cytoplasm</location>
    </subcellularLocation>
</comment>
<dbReference type="InterPro" id="IPR004805">
    <property type="entry name" value="DnaE2/DnaE/PolC"/>
</dbReference>
<dbReference type="Pfam" id="PF17657">
    <property type="entry name" value="DNA_pol3_finger"/>
    <property type="match status" value="1"/>
</dbReference>
<dbReference type="STRING" id="1798384.A3D03_03695"/>
<dbReference type="Pfam" id="PF07733">
    <property type="entry name" value="DNA_pol3_alpha"/>
    <property type="match status" value="1"/>
</dbReference>
<dbReference type="PANTHER" id="PTHR32294:SF0">
    <property type="entry name" value="DNA POLYMERASE III SUBUNIT ALPHA"/>
    <property type="match status" value="1"/>
</dbReference>
<evidence type="ECO:0000256" key="4">
    <source>
        <dbReference type="ARBA" id="ARBA00022679"/>
    </source>
</evidence>
<keyword evidence="4" id="KW-0808">Transferase</keyword>
<dbReference type="Gene3D" id="1.10.10.1600">
    <property type="entry name" value="Bacterial DNA polymerase III alpha subunit, thumb domain"/>
    <property type="match status" value="1"/>
</dbReference>
<feature type="domain" description="Polymerase/histidinol phosphatase N-terminal" evidence="9">
    <location>
        <begin position="5"/>
        <end position="72"/>
    </location>
</feature>
<dbReference type="InterPro" id="IPR029460">
    <property type="entry name" value="DNAPol_HHH"/>
</dbReference>
<evidence type="ECO:0000256" key="2">
    <source>
        <dbReference type="ARBA" id="ARBA00012417"/>
    </source>
</evidence>
<reference evidence="10 11" key="1">
    <citation type="journal article" date="2016" name="Nat. Commun.">
        <title>Thousands of microbial genomes shed light on interconnected biogeochemical processes in an aquifer system.</title>
        <authorList>
            <person name="Anantharaman K."/>
            <person name="Brown C.T."/>
            <person name="Hug L.A."/>
            <person name="Sharon I."/>
            <person name="Castelle C.J."/>
            <person name="Probst A.J."/>
            <person name="Thomas B.C."/>
            <person name="Singh A."/>
            <person name="Wilkins M.J."/>
            <person name="Karaoz U."/>
            <person name="Brodie E.L."/>
            <person name="Williams K.H."/>
            <person name="Hubbard S.S."/>
            <person name="Banfield J.F."/>
        </authorList>
    </citation>
    <scope>NUCLEOTIDE SEQUENCE [LARGE SCALE GENOMIC DNA]</scope>
</reference>
<dbReference type="InterPro" id="IPR040982">
    <property type="entry name" value="DNA_pol3_finger"/>
</dbReference>
<dbReference type="InterPro" id="IPR004365">
    <property type="entry name" value="NA-bd_OB_tRNA"/>
</dbReference>
<dbReference type="NCBIfam" id="TIGR00594">
    <property type="entry name" value="polc"/>
    <property type="match status" value="1"/>
</dbReference>
<dbReference type="GO" id="GO:0003676">
    <property type="term" value="F:nucleic acid binding"/>
    <property type="evidence" value="ECO:0007669"/>
    <property type="project" value="InterPro"/>
</dbReference>
<dbReference type="NCBIfam" id="NF005298">
    <property type="entry name" value="PRK06826.1"/>
    <property type="match status" value="1"/>
</dbReference>
<dbReference type="PANTHER" id="PTHR32294">
    <property type="entry name" value="DNA POLYMERASE III SUBUNIT ALPHA"/>
    <property type="match status" value="1"/>
</dbReference>
<dbReference type="CDD" id="cd04485">
    <property type="entry name" value="DnaE_OBF"/>
    <property type="match status" value="1"/>
</dbReference>
<dbReference type="NCBIfam" id="NF004226">
    <property type="entry name" value="PRK05673.1"/>
    <property type="match status" value="1"/>
</dbReference>
<dbReference type="GO" id="GO:0006260">
    <property type="term" value="P:DNA replication"/>
    <property type="evidence" value="ECO:0007669"/>
    <property type="project" value="UniProtKB-KW"/>
</dbReference>
<proteinExistence type="predicted"/>
<dbReference type="CDD" id="cd12113">
    <property type="entry name" value="PHP_PolIIIA_DnaE3"/>
    <property type="match status" value="1"/>
</dbReference>
<protein>
    <recommendedName>
        <fullName evidence="3">DNA polymerase III subunit alpha</fullName>
        <ecNumber evidence="2">2.7.7.7</ecNumber>
    </recommendedName>
</protein>
<keyword evidence="6" id="KW-0235">DNA replication</keyword>
<evidence type="ECO:0000256" key="1">
    <source>
        <dbReference type="ARBA" id="ARBA00004496"/>
    </source>
</evidence>
<dbReference type="Gene3D" id="2.40.50.140">
    <property type="entry name" value="Nucleic acid-binding proteins"/>
    <property type="match status" value="1"/>
</dbReference>
<dbReference type="EC" id="2.7.7.7" evidence="2"/>
<dbReference type="Pfam" id="PF01336">
    <property type="entry name" value="tRNA_anti-codon"/>
    <property type="match status" value="1"/>
</dbReference>
<evidence type="ECO:0000313" key="11">
    <source>
        <dbReference type="Proteomes" id="UP000177092"/>
    </source>
</evidence>
<dbReference type="InterPro" id="IPR041931">
    <property type="entry name" value="DNA_pol3_alpha_thumb_dom"/>
</dbReference>
<organism evidence="10 11">
    <name type="scientific">Candidatus Gottesmanbacteria bacterium RIFCSPHIGHO2_02_FULL_40_13</name>
    <dbReference type="NCBI Taxonomy" id="1798384"/>
    <lineage>
        <taxon>Bacteria</taxon>
        <taxon>Candidatus Gottesmaniibacteriota</taxon>
    </lineage>
</organism>
<dbReference type="GO" id="GO:0003887">
    <property type="term" value="F:DNA-directed DNA polymerase activity"/>
    <property type="evidence" value="ECO:0007669"/>
    <property type="project" value="UniProtKB-KW"/>
</dbReference>
<comment type="catalytic activity">
    <reaction evidence="8">
        <text>DNA(n) + a 2'-deoxyribonucleoside 5'-triphosphate = DNA(n+1) + diphosphate</text>
        <dbReference type="Rhea" id="RHEA:22508"/>
        <dbReference type="Rhea" id="RHEA-COMP:17339"/>
        <dbReference type="Rhea" id="RHEA-COMP:17340"/>
        <dbReference type="ChEBI" id="CHEBI:33019"/>
        <dbReference type="ChEBI" id="CHEBI:61560"/>
        <dbReference type="ChEBI" id="CHEBI:173112"/>
        <dbReference type="EC" id="2.7.7.7"/>
    </reaction>
</comment>
<dbReference type="InterPro" id="IPR004013">
    <property type="entry name" value="PHP_dom"/>
</dbReference>
<name>A0A1F6A5Z3_9BACT</name>
<comment type="caution">
    <text evidence="10">The sequence shown here is derived from an EMBL/GenBank/DDBJ whole genome shotgun (WGS) entry which is preliminary data.</text>
</comment>
<evidence type="ECO:0000313" key="10">
    <source>
        <dbReference type="EMBL" id="OGG19904.1"/>
    </source>
</evidence>
<dbReference type="InterPro" id="IPR012340">
    <property type="entry name" value="NA-bd_OB-fold"/>
</dbReference>
<dbReference type="EMBL" id="MFJN01000066">
    <property type="protein sequence ID" value="OGG19904.1"/>
    <property type="molecule type" value="Genomic_DNA"/>
</dbReference>
<sequence>MSDFVHLHCHSEFSLLDGLAKIPDLLSRAKELGMDSLAITDHGSMYGAIKFFLKAREYGIKPIIGIEAYQAKRSRFDKQQGIDSDSYHLVLLAENNTGYQNLMKLTTLANLEGFYYKPRIDMSILKEHSEGLICLSGCLNGEISQLLLNHQEIQAETRAREFLEIFGEERYYLEIQNHPKVEEQAKVNKKIIALSRKLGIPLVATNDIHYINAEDAEAQEILLCVQTQHTIVESKRPLSMISSPDFYMRNPQEMKGLFIQYPEAIENTVKIAARCNVEIELGRWILPSFEVPPGETGESFVRKLAKERLPARFSKITSIITDRLDYELDIICKKGYATYFLIVADFVNWAKNKGIAVGPGRGSAAGSLVAYSLGITDLDPLEHKLPFERFLNPDRPSPPDIDLDFADDRRDEVIAYVTEKYGHDKVAQIITFGTMEARQAIRDVGRALGMPYAQPDRISKLIPAGAQGFSMTIDKALQTTPELNYAYQNEPETKKLLDLARKLEGVARHASVHAAGVVISDKPLTNYTPLQKETRGEKIITQYDMYCLDLNAADGKAVGLLKMDLLGLRNLTILENSIKFVKETQRIEVDLLKIPLDEKKVYELITSGETTGIFQLESGGMRRLARDLKPNKFSDISAMVALFRPGPMEWIPTFIEAKANPKKIKYPHPDLKPILAETYGIAVYQEQCMQIANTMAGYSMVEADKLRMAIGKKKREAMKKEKVKFINGCVKQGYTKKVAENIFSLIEKFVGYGFNKAHSASYGMIAYQTAYMKANFPVEFMTAVLTAESRSTSGPIRNEKISRAVLECRRMKIGLLPPDINKSDVEFTIEKNEIRFGLSAIKNVGSAAIESILNARREGNFKTFTEFISRVDLSKVNRKTLESMIKAGAVDQFGKRAALLTAYSQIVDRVNSTRNSKIDGQESLFSLEEKPDFKDNLPEVEELSKEELLAFERDLLGFFLSEHPLTSKIQILEKKVTHRINSLSVSPTPVVIGGLVTQVRKIITKKSGSEMAFVKIDDFTGSIELVIFPSVYERTKYLWINDNIILVKGRVNEREERLSVVVDDAKALTQSLNS</sequence>
<dbReference type="Pfam" id="PF14579">
    <property type="entry name" value="HHH_6"/>
    <property type="match status" value="1"/>
</dbReference>